<protein>
    <submittedName>
        <fullName evidence="1">Uncharacterized protein</fullName>
    </submittedName>
</protein>
<reference evidence="1 2" key="2">
    <citation type="journal article" date="2009" name="Genome Res.">
        <title>Ortho-proteogenomics: multiple proteomes investigation through orthology and a new MS-based protocol.</title>
        <authorList>
            <person name="Gallien S."/>
            <person name="Perrodou E."/>
            <person name="Carapito C."/>
            <person name="Deshayes C."/>
            <person name="Reyrat J.M."/>
            <person name="Van Dorsselaer A."/>
            <person name="Poch O."/>
            <person name="Schaeffer C."/>
            <person name="Lecompte O."/>
        </authorList>
    </citation>
    <scope>NUCLEOTIDE SEQUENCE [LARGE SCALE GENOMIC DNA]</scope>
    <source>
        <strain evidence="2">ATCC 700084 / mc(2)155</strain>
    </source>
</reference>
<organism evidence="1 2">
    <name type="scientific">Mycolicibacterium smegmatis (strain ATCC 700084 / mc(2)155)</name>
    <name type="common">Mycobacterium smegmatis</name>
    <dbReference type="NCBI Taxonomy" id="246196"/>
    <lineage>
        <taxon>Bacteria</taxon>
        <taxon>Bacillati</taxon>
        <taxon>Actinomycetota</taxon>
        <taxon>Actinomycetes</taxon>
        <taxon>Mycobacteriales</taxon>
        <taxon>Mycobacteriaceae</taxon>
        <taxon>Mycolicibacterium</taxon>
    </lineage>
</organism>
<sequence>MICKVRRESIVADHGPRGLGGFVEIRWRLQVEAPPDLFSGQPLSS</sequence>
<accession>I7FI02</accession>
<dbReference type="AlphaFoldDB" id="I7FI02"/>
<dbReference type="KEGG" id="msg:MSMEI_4551"/>
<dbReference type="Proteomes" id="UP000006158">
    <property type="component" value="Chromosome"/>
</dbReference>
<proteinExistence type="predicted"/>
<gene>
    <name evidence="1" type="ordered locus">MSMEI_4551</name>
</gene>
<name>I7FI02_MYCS2</name>
<dbReference type="EMBL" id="CP001663">
    <property type="protein sequence ID" value="AFP41005.1"/>
    <property type="molecule type" value="Genomic_DNA"/>
</dbReference>
<evidence type="ECO:0000313" key="1">
    <source>
        <dbReference type="EMBL" id="AFP41005.1"/>
    </source>
</evidence>
<evidence type="ECO:0000313" key="2">
    <source>
        <dbReference type="Proteomes" id="UP000006158"/>
    </source>
</evidence>
<reference evidence="1 2" key="1">
    <citation type="journal article" date="2007" name="Genome Biol.">
        <title>Interrupted coding sequences in Mycobacterium smegmatis: authentic mutations or sequencing errors?</title>
        <authorList>
            <person name="Deshayes C."/>
            <person name="Perrodou E."/>
            <person name="Gallien S."/>
            <person name="Euphrasie D."/>
            <person name="Schaeffer C."/>
            <person name="Van-Dorsselaer A."/>
            <person name="Poch O."/>
            <person name="Lecompte O."/>
            <person name="Reyrat J.M."/>
        </authorList>
    </citation>
    <scope>NUCLEOTIDE SEQUENCE [LARGE SCALE GENOMIC DNA]</scope>
    <source>
        <strain evidence="2">ATCC 700084 / mc(2)155</strain>
    </source>
</reference>